<dbReference type="SUPFAM" id="SSF88659">
    <property type="entry name" value="Sigma3 and sigma4 domains of RNA polymerase sigma factors"/>
    <property type="match status" value="1"/>
</dbReference>
<name>A0A1F6BTH6_9BACT</name>
<dbReference type="SUPFAM" id="SSF55874">
    <property type="entry name" value="ATPase domain of HSP90 chaperone/DNA topoisomerase II/histidine kinase"/>
    <property type="match status" value="1"/>
</dbReference>
<dbReference type="STRING" id="1798474.A2118_03760"/>
<dbReference type="InterPro" id="IPR010921">
    <property type="entry name" value="Trp_repressor/repl_initiator"/>
</dbReference>
<dbReference type="InterPro" id="IPR036388">
    <property type="entry name" value="WH-like_DNA-bd_sf"/>
</dbReference>
<dbReference type="GO" id="GO:0006275">
    <property type="term" value="P:regulation of DNA replication"/>
    <property type="evidence" value="ECO:0007669"/>
    <property type="project" value="InterPro"/>
</dbReference>
<dbReference type="InterPro" id="IPR013159">
    <property type="entry name" value="DnaA_C"/>
</dbReference>
<accession>A0A1F6BTH6</accession>
<dbReference type="GO" id="GO:0003688">
    <property type="term" value="F:DNA replication origin binding"/>
    <property type="evidence" value="ECO:0007669"/>
    <property type="project" value="InterPro"/>
</dbReference>
<evidence type="ECO:0000259" key="1">
    <source>
        <dbReference type="SMART" id="SM00760"/>
    </source>
</evidence>
<dbReference type="Gene3D" id="1.10.1750.10">
    <property type="match status" value="1"/>
</dbReference>
<dbReference type="GO" id="GO:0005886">
    <property type="term" value="C:plasma membrane"/>
    <property type="evidence" value="ECO:0007669"/>
    <property type="project" value="TreeGrafter"/>
</dbReference>
<dbReference type="InterPro" id="IPR013324">
    <property type="entry name" value="RNA_pol_sigma_r3/r4-like"/>
</dbReference>
<protein>
    <recommendedName>
        <fullName evidence="1">Chromosomal replication initiator DnaA C-terminal domain-containing protein</fullName>
    </recommendedName>
</protein>
<dbReference type="CDD" id="cd06571">
    <property type="entry name" value="Bac_DnaA_C"/>
    <property type="match status" value="1"/>
</dbReference>
<dbReference type="InterPro" id="IPR000943">
    <property type="entry name" value="RNA_pol_sigma70"/>
</dbReference>
<sequence length="936" mass="106580">MSEIPVQFAERYIKRKQTNAVGKSLLKTLTEPITNSDDSYRRTVESESGHSKTVFPITIFVDKAKRMVRLIDQAQGMSADELEKKFREYGAAKSGAYEGFSTRGIFGQGLSDVLFYHRDGCIKSIKDNKASLCRFYWKKGKQYISVDKVREAKVAKEWGISGEHGTVIEFVLEDTVLHDYENLVQKLRVFYMLRLINNNDRREVKLIYKDKGGTKESLIKYEFPKGEPVDSKKFNFQFESYPPVIVDAQLYKSSFPIPTLGDERENGLLVCDEEGAVYDQTFFGLDDVPGADKFFGRMKLTGARDIILEKINGKHPDEILSDSRDGFNKHHDFYKQLSSAVRDWLVPILTEERRRRTNEGISTSIVEKHRQAFEELNKFYKQLTGEDMNGTIRTKELVRPAGGLQFARNTISVTVGKRYGLQLTVDTKVIKPGTTITLKAKKNLIGFSTAQIVVDESHVDRNGLVSKTILITGSKARTVDTLEAIAGKSRASVVVSIVSEDIVYPEKGIVFSPGYVRVVADKDSTLNLYIDLSLVKTGSKVNFSSTNDTIVLKKTSISVPKRMRSTSKVAKIEVPFRGTQNDESGIIEAGIGEYSAQCSIDIRKYSPTPPTSTTGLFRDWDFDDGLSKNQQATLDTNEGSPTQGFILINSSHPINEYYFGENPQKTEALQSQKAQLYIAELILNESLAKTINKAYQKRIIPEIYGPETDIPRYIAERKLEFGDAIYSRFVEAEPTKSDVRRTTMLDEAKEKNEMDEIQLLENMDGRQRIMVQMYFGLGEQRRHTLEEIAAKSDITRERVRQIINKALAPVLPKDKEEEDVYDEEADTRDYIAEEENRLKSDTERIIEKTVQMYEITRDELSEHTRRANVVIPRQIVMYLLRTDIGLSFPSIGRLFDRDHTTVIHACNKVQEMIGRNAKIRNRVNRIQRFVENTNVN</sequence>
<reference evidence="2 3" key="1">
    <citation type="journal article" date="2016" name="Nat. Commun.">
        <title>Thousands of microbial genomes shed light on interconnected biogeochemical processes in an aquifer system.</title>
        <authorList>
            <person name="Anantharaman K."/>
            <person name="Brown C.T."/>
            <person name="Hug L.A."/>
            <person name="Sharon I."/>
            <person name="Castelle C.J."/>
            <person name="Probst A.J."/>
            <person name="Thomas B.C."/>
            <person name="Singh A."/>
            <person name="Wilkins M.J."/>
            <person name="Karaoz U."/>
            <person name="Brodie E.L."/>
            <person name="Williams K.H."/>
            <person name="Hubbard S.S."/>
            <person name="Banfield J.F."/>
        </authorList>
    </citation>
    <scope>NUCLEOTIDE SEQUENCE [LARGE SCALE GENOMIC DNA]</scope>
</reference>
<evidence type="ECO:0000313" key="3">
    <source>
        <dbReference type="Proteomes" id="UP000179014"/>
    </source>
</evidence>
<evidence type="ECO:0000313" key="2">
    <source>
        <dbReference type="EMBL" id="OGG40245.1"/>
    </source>
</evidence>
<dbReference type="AlphaFoldDB" id="A0A1F6BTH6"/>
<dbReference type="SMART" id="SM00760">
    <property type="entry name" value="Bac_DnaA_C"/>
    <property type="match status" value="1"/>
</dbReference>
<dbReference type="SUPFAM" id="SSF48295">
    <property type="entry name" value="TrpR-like"/>
    <property type="match status" value="1"/>
</dbReference>
<dbReference type="GO" id="GO:0005524">
    <property type="term" value="F:ATP binding"/>
    <property type="evidence" value="ECO:0007669"/>
    <property type="project" value="InterPro"/>
</dbReference>
<feature type="domain" description="Chromosomal replication initiator DnaA C-terminal" evidence="1">
    <location>
        <begin position="841"/>
        <end position="909"/>
    </location>
</feature>
<proteinExistence type="predicted"/>
<comment type="caution">
    <text evidence="2">The sequence shown here is derived from an EMBL/GenBank/DDBJ whole genome shotgun (WGS) entry which is preliminary data.</text>
</comment>
<dbReference type="Gene3D" id="1.10.10.10">
    <property type="entry name" value="Winged helix-like DNA-binding domain superfamily/Winged helix DNA-binding domain"/>
    <property type="match status" value="1"/>
</dbReference>
<dbReference type="GO" id="GO:0006270">
    <property type="term" value="P:DNA replication initiation"/>
    <property type="evidence" value="ECO:0007669"/>
    <property type="project" value="InterPro"/>
</dbReference>
<dbReference type="Pfam" id="PF08299">
    <property type="entry name" value="Bac_DnaA_C"/>
    <property type="match status" value="1"/>
</dbReference>
<dbReference type="GO" id="GO:0003700">
    <property type="term" value="F:DNA-binding transcription factor activity"/>
    <property type="evidence" value="ECO:0007669"/>
    <property type="project" value="InterPro"/>
</dbReference>
<dbReference type="InterPro" id="IPR007630">
    <property type="entry name" value="RNA_pol_sigma70_r4"/>
</dbReference>
<dbReference type="PANTHER" id="PTHR30050:SF2">
    <property type="entry name" value="CHROMOSOMAL REPLICATION INITIATOR PROTEIN DNAA"/>
    <property type="match status" value="1"/>
</dbReference>
<dbReference type="Gene3D" id="3.30.565.10">
    <property type="entry name" value="Histidine kinase-like ATPase, C-terminal domain"/>
    <property type="match status" value="1"/>
</dbReference>
<dbReference type="PRINTS" id="PR00046">
    <property type="entry name" value="SIGMA70FCT"/>
</dbReference>
<organism evidence="2 3">
    <name type="scientific">Candidatus Kaiserbacteria bacterium GWA2_50_9</name>
    <dbReference type="NCBI Taxonomy" id="1798474"/>
    <lineage>
        <taxon>Bacteria</taxon>
        <taxon>Candidatus Kaiseribacteriota</taxon>
    </lineage>
</organism>
<dbReference type="Proteomes" id="UP000179014">
    <property type="component" value="Unassembled WGS sequence"/>
</dbReference>
<dbReference type="GO" id="GO:0006352">
    <property type="term" value="P:DNA-templated transcription initiation"/>
    <property type="evidence" value="ECO:0007669"/>
    <property type="project" value="InterPro"/>
</dbReference>
<dbReference type="EMBL" id="MFKN01000035">
    <property type="protein sequence ID" value="OGG40245.1"/>
    <property type="molecule type" value="Genomic_DNA"/>
</dbReference>
<dbReference type="PANTHER" id="PTHR30050">
    <property type="entry name" value="CHROMOSOMAL REPLICATION INITIATOR PROTEIN DNAA"/>
    <property type="match status" value="1"/>
</dbReference>
<gene>
    <name evidence="2" type="ORF">A2118_03760</name>
</gene>
<dbReference type="Pfam" id="PF04545">
    <property type="entry name" value="Sigma70_r4"/>
    <property type="match status" value="1"/>
</dbReference>
<dbReference type="PROSITE" id="PS01008">
    <property type="entry name" value="DNAA"/>
    <property type="match status" value="1"/>
</dbReference>
<dbReference type="InterPro" id="IPR036890">
    <property type="entry name" value="HATPase_C_sf"/>
</dbReference>
<dbReference type="InterPro" id="IPR018312">
    <property type="entry name" value="Chromosome_initiator_DnaA_CS"/>
</dbReference>